<name>A0A1S8S7C4_CLOBE</name>
<dbReference type="EMBL" id="LZZI01000038">
    <property type="protein sequence ID" value="OOM61269.1"/>
    <property type="molecule type" value="Genomic_DNA"/>
</dbReference>
<reference evidence="1 2" key="1">
    <citation type="submission" date="2016-05" db="EMBL/GenBank/DDBJ databases">
        <title>Microbial solvent formation.</title>
        <authorList>
            <person name="Poehlein A."/>
            <person name="Montoya Solano J.D."/>
            <person name="Flitsch S."/>
            <person name="Krabben P."/>
            <person name="Duerre P."/>
            <person name="Daniel R."/>
        </authorList>
    </citation>
    <scope>NUCLEOTIDE SEQUENCE [LARGE SCALE GENOMIC DNA]</scope>
    <source>
        <strain evidence="1 2">DSM 53</strain>
    </source>
</reference>
<comment type="caution">
    <text evidence="1">The sequence shown here is derived from an EMBL/GenBank/DDBJ whole genome shotgun (WGS) entry which is preliminary data.</text>
</comment>
<organism evidence="1 2">
    <name type="scientific">Clostridium beijerinckii</name>
    <name type="common">Clostridium MP</name>
    <dbReference type="NCBI Taxonomy" id="1520"/>
    <lineage>
        <taxon>Bacteria</taxon>
        <taxon>Bacillati</taxon>
        <taxon>Bacillota</taxon>
        <taxon>Clostridia</taxon>
        <taxon>Eubacteriales</taxon>
        <taxon>Clostridiaceae</taxon>
        <taxon>Clostridium</taxon>
    </lineage>
</organism>
<protein>
    <submittedName>
        <fullName evidence="1">Uncharacterized protein</fullName>
    </submittedName>
</protein>
<dbReference type="RefSeq" id="WP_173715082.1">
    <property type="nucleotide sequence ID" value="NZ_JABTAE010000001.1"/>
</dbReference>
<sequence>MKKITVSCPEQKKPARVCDLIKDDSGIIYMEIKFPGTVPLRINLSDYLKQLAV</sequence>
<dbReference type="AlphaFoldDB" id="A0A1S8S7C4"/>
<gene>
    <name evidence="1" type="ORF">CLBCK_24030</name>
</gene>
<dbReference type="Proteomes" id="UP000190973">
    <property type="component" value="Unassembled WGS sequence"/>
</dbReference>
<evidence type="ECO:0000313" key="2">
    <source>
        <dbReference type="Proteomes" id="UP000190973"/>
    </source>
</evidence>
<evidence type="ECO:0000313" key="1">
    <source>
        <dbReference type="EMBL" id="OOM61269.1"/>
    </source>
</evidence>
<proteinExistence type="predicted"/>
<accession>A0A1S8S7C4</accession>